<accession>A0A4Q7ZLA0</accession>
<feature type="domain" description="Gram-positive cocci surface proteins LPxTG" evidence="8">
    <location>
        <begin position="385"/>
        <end position="420"/>
    </location>
</feature>
<reference evidence="9 10" key="1">
    <citation type="submission" date="2019-02" db="EMBL/GenBank/DDBJ databases">
        <title>Sequencing the genomes of 1000 actinobacteria strains.</title>
        <authorList>
            <person name="Klenk H.-P."/>
        </authorList>
    </citation>
    <scope>NUCLEOTIDE SEQUENCE [LARGE SCALE GENOMIC DNA]</scope>
    <source>
        <strain evidence="9 10">DSM 45162</strain>
    </source>
</reference>
<name>A0A4Q7ZLA0_9ACTN</name>
<comment type="caution">
    <text evidence="9">The sequence shown here is derived from an EMBL/GenBank/DDBJ whole genome shotgun (WGS) entry which is preliminary data.</text>
</comment>
<dbReference type="InterPro" id="IPR019931">
    <property type="entry name" value="LPXTG_anchor"/>
</dbReference>
<keyword evidence="6" id="KW-0812">Transmembrane</keyword>
<proteinExistence type="predicted"/>
<keyword evidence="1" id="KW-0134">Cell wall</keyword>
<feature type="transmembrane region" description="Helical" evidence="6">
    <location>
        <begin position="397"/>
        <end position="416"/>
    </location>
</feature>
<keyword evidence="2" id="KW-0964">Secreted</keyword>
<evidence type="ECO:0000256" key="2">
    <source>
        <dbReference type="ARBA" id="ARBA00022525"/>
    </source>
</evidence>
<protein>
    <recommendedName>
        <fullName evidence="8">Gram-positive cocci surface proteins LPxTG domain-containing protein</fullName>
    </recommendedName>
</protein>
<feature type="chain" id="PRO_5020617401" description="Gram-positive cocci surface proteins LPxTG domain-containing protein" evidence="7">
    <location>
        <begin position="30"/>
        <end position="425"/>
    </location>
</feature>
<sequence length="425" mass="43786">MVSALCRRVLAALAVASALVAAGPAPAQAADPRFALEIAPITPLPLGTVGQRDGVGIQANLRSSEDFSGTGFKVRMTVDGGLYLARNRGIVPGCDWGDGDVTCPAGEGTTGRLTLKAGQPLSTGDISYGFYRTSIYTGPDAKPGKATFTLTVWNDDMTISASQSVTIQESVNLTTSPIPESMTTLRATVGTPLTLTVGASNHSDLPLRRPILVLPRNPAIESTKRYSNCRYDGRILLSCTFEQQLMAKKAYRVDLPLVFTGIPESPYGKVYFNLGWYTEADLKVERKTLDGTPGTEGPLLIRELAGSSAAPAAKPGAEQRITGNWHSLSLPLDISGRPSTGTPQPSGTASPAPSAGGAPSGPATAVGGVPGSPAAPAGGAGAGDADDEPTLPLTGPATGILAAVGLAALVGGLLLVRRRRTRFEA</sequence>
<keyword evidence="3 7" id="KW-0732">Signal</keyword>
<feature type="region of interest" description="Disordered" evidence="5">
    <location>
        <begin position="332"/>
        <end position="391"/>
    </location>
</feature>
<dbReference type="EMBL" id="SHKY01000001">
    <property type="protein sequence ID" value="RZU51133.1"/>
    <property type="molecule type" value="Genomic_DNA"/>
</dbReference>
<evidence type="ECO:0000256" key="4">
    <source>
        <dbReference type="ARBA" id="ARBA00023088"/>
    </source>
</evidence>
<dbReference type="Proteomes" id="UP000292564">
    <property type="component" value="Unassembled WGS sequence"/>
</dbReference>
<feature type="compositionally biased region" description="Low complexity" evidence="5">
    <location>
        <begin position="345"/>
        <end position="377"/>
    </location>
</feature>
<feature type="signal peptide" evidence="7">
    <location>
        <begin position="1"/>
        <end position="29"/>
    </location>
</feature>
<keyword evidence="6" id="KW-0472">Membrane</keyword>
<evidence type="ECO:0000259" key="8">
    <source>
        <dbReference type="Pfam" id="PF00746"/>
    </source>
</evidence>
<evidence type="ECO:0000256" key="7">
    <source>
        <dbReference type="SAM" id="SignalP"/>
    </source>
</evidence>
<evidence type="ECO:0000313" key="9">
    <source>
        <dbReference type="EMBL" id="RZU51133.1"/>
    </source>
</evidence>
<evidence type="ECO:0000256" key="1">
    <source>
        <dbReference type="ARBA" id="ARBA00022512"/>
    </source>
</evidence>
<keyword evidence="6" id="KW-1133">Transmembrane helix</keyword>
<evidence type="ECO:0000313" key="10">
    <source>
        <dbReference type="Proteomes" id="UP000292564"/>
    </source>
</evidence>
<organism evidence="9 10">
    <name type="scientific">Krasilnikovia cinnamomea</name>
    <dbReference type="NCBI Taxonomy" id="349313"/>
    <lineage>
        <taxon>Bacteria</taxon>
        <taxon>Bacillati</taxon>
        <taxon>Actinomycetota</taxon>
        <taxon>Actinomycetes</taxon>
        <taxon>Micromonosporales</taxon>
        <taxon>Micromonosporaceae</taxon>
        <taxon>Krasilnikovia</taxon>
    </lineage>
</organism>
<dbReference type="AlphaFoldDB" id="A0A4Q7ZLA0"/>
<evidence type="ECO:0000256" key="3">
    <source>
        <dbReference type="ARBA" id="ARBA00022729"/>
    </source>
</evidence>
<keyword evidence="4" id="KW-0572">Peptidoglycan-anchor</keyword>
<keyword evidence="10" id="KW-1185">Reference proteome</keyword>
<gene>
    <name evidence="9" type="ORF">EV385_2932</name>
</gene>
<dbReference type="Pfam" id="PF00746">
    <property type="entry name" value="Gram_pos_anchor"/>
    <property type="match status" value="1"/>
</dbReference>
<evidence type="ECO:0000256" key="5">
    <source>
        <dbReference type="SAM" id="MobiDB-lite"/>
    </source>
</evidence>
<evidence type="ECO:0000256" key="6">
    <source>
        <dbReference type="SAM" id="Phobius"/>
    </source>
</evidence>